<reference evidence="9 10" key="1">
    <citation type="submission" date="2013-08" db="EMBL/GenBank/DDBJ databases">
        <title>Genome sequencing of Cellulomonas carbonis T26.</title>
        <authorList>
            <person name="Chen F."/>
            <person name="Li Y."/>
            <person name="Wang G."/>
        </authorList>
    </citation>
    <scope>NUCLEOTIDE SEQUENCE [LARGE SCALE GENOMIC DNA]</scope>
    <source>
        <strain evidence="9 10">T26</strain>
    </source>
</reference>
<feature type="binding site" evidence="7">
    <location>
        <position position="63"/>
    </location>
    <ligand>
        <name>Fe(3+)</name>
        <dbReference type="ChEBI" id="CHEBI:29034"/>
    </ligand>
</feature>
<dbReference type="FunFam" id="3.20.20.140:FF:000007">
    <property type="entry name" value="Imidazolonepropionase"/>
    <property type="match status" value="1"/>
</dbReference>
<dbReference type="Proteomes" id="UP000029839">
    <property type="component" value="Unassembled WGS sequence"/>
</dbReference>
<dbReference type="InterPro" id="IPR032466">
    <property type="entry name" value="Metal_Hydrolase"/>
</dbReference>
<evidence type="ECO:0000256" key="2">
    <source>
        <dbReference type="ARBA" id="ARBA00022723"/>
    </source>
</evidence>
<accession>A0A0A0BTA0</accession>
<dbReference type="Gene3D" id="2.30.40.10">
    <property type="entry name" value="Urease, subunit C, domain 1"/>
    <property type="match status" value="1"/>
</dbReference>
<feature type="domain" description="Amidohydrolase-related" evidence="8">
    <location>
        <begin position="55"/>
        <end position="354"/>
    </location>
</feature>
<feature type="binding site" evidence="7">
    <location>
        <position position="295"/>
    </location>
    <ligand>
        <name>N-formimidoyl-L-glutamate</name>
        <dbReference type="ChEBI" id="CHEBI:58928"/>
    </ligand>
</feature>
<evidence type="ECO:0000256" key="3">
    <source>
        <dbReference type="ARBA" id="ARBA00022801"/>
    </source>
</evidence>
<dbReference type="EC" id="3.5.2.7" evidence="1 7"/>
<feature type="binding site" evidence="7">
    <location>
        <position position="65"/>
    </location>
    <ligand>
        <name>Fe(3+)</name>
        <dbReference type="ChEBI" id="CHEBI:29034"/>
    </ligand>
</feature>
<feature type="binding site" evidence="7">
    <location>
        <position position="296"/>
    </location>
    <ligand>
        <name>4-imidazolone-5-propanoate</name>
        <dbReference type="ChEBI" id="CHEBI:77893"/>
    </ligand>
</feature>
<evidence type="ECO:0000313" key="10">
    <source>
        <dbReference type="Proteomes" id="UP000029839"/>
    </source>
</evidence>
<keyword evidence="3 7" id="KW-0378">Hydrolase</keyword>
<evidence type="ECO:0000256" key="1">
    <source>
        <dbReference type="ARBA" id="ARBA00012864"/>
    </source>
</evidence>
<dbReference type="Gene3D" id="3.20.20.140">
    <property type="entry name" value="Metal-dependent hydrolases"/>
    <property type="match status" value="1"/>
</dbReference>
<dbReference type="SUPFAM" id="SSF51338">
    <property type="entry name" value="Composite domain of metallo-dependent hydrolases"/>
    <property type="match status" value="1"/>
</dbReference>
<feature type="binding site" evidence="7">
    <location>
        <position position="63"/>
    </location>
    <ligand>
        <name>Zn(2+)</name>
        <dbReference type="ChEBI" id="CHEBI:29105"/>
    </ligand>
</feature>
<evidence type="ECO:0000259" key="8">
    <source>
        <dbReference type="Pfam" id="PF01979"/>
    </source>
</evidence>
<keyword evidence="2 7" id="KW-0479">Metal-binding</keyword>
<feature type="binding site" evidence="7">
    <location>
        <position position="293"/>
    </location>
    <ligand>
        <name>N-formimidoyl-L-glutamate</name>
        <dbReference type="ChEBI" id="CHEBI:58928"/>
    </ligand>
</feature>
<keyword evidence="10" id="KW-1185">Reference proteome</keyword>
<keyword evidence="4 7" id="KW-0369">Histidine metabolism</keyword>
<dbReference type="InterPro" id="IPR006680">
    <property type="entry name" value="Amidohydro-rel"/>
</dbReference>
<evidence type="ECO:0000256" key="5">
    <source>
        <dbReference type="ARBA" id="ARBA00022833"/>
    </source>
</evidence>
<dbReference type="GO" id="GO:0005737">
    <property type="term" value="C:cytoplasm"/>
    <property type="evidence" value="ECO:0007669"/>
    <property type="project" value="UniProtKB-SubCell"/>
</dbReference>
<feature type="binding site" evidence="7">
    <location>
        <position position="220"/>
    </location>
    <ligand>
        <name>4-imidazolone-5-propanoate</name>
        <dbReference type="ChEBI" id="CHEBI:77893"/>
    </ligand>
</feature>
<comment type="catalytic activity">
    <reaction evidence="7">
        <text>4-imidazolone-5-propanoate + H2O = N-formimidoyl-L-glutamate</text>
        <dbReference type="Rhea" id="RHEA:23660"/>
        <dbReference type="ChEBI" id="CHEBI:15377"/>
        <dbReference type="ChEBI" id="CHEBI:58928"/>
        <dbReference type="ChEBI" id="CHEBI:77893"/>
        <dbReference type="EC" id="3.5.2.7"/>
    </reaction>
</comment>
<gene>
    <name evidence="7" type="primary">hutI</name>
    <name evidence="9" type="ORF">N868_15510</name>
</gene>
<comment type="function">
    <text evidence="7">Catalyzes the hydrolytic cleavage of the carbon-nitrogen bond in imidazolone-5-propanoate to yield N-formimidoyl-L-glutamate. It is the third step in the universal histidine degradation pathway.</text>
</comment>
<feature type="binding site" evidence="7">
    <location>
        <position position="72"/>
    </location>
    <ligand>
        <name>4-imidazolone-5-propanoate</name>
        <dbReference type="ChEBI" id="CHEBI:77893"/>
    </ligand>
</feature>
<comment type="cofactor">
    <cofactor evidence="7">
        <name>Zn(2+)</name>
        <dbReference type="ChEBI" id="CHEBI:29105"/>
    </cofactor>
    <cofactor evidence="7">
        <name>Fe(3+)</name>
        <dbReference type="ChEBI" id="CHEBI:29034"/>
    </cofactor>
    <text evidence="7">Binds 1 zinc or iron ion per subunit.</text>
</comment>
<comment type="caution">
    <text evidence="9">The sequence shown here is derived from an EMBL/GenBank/DDBJ whole genome shotgun (WGS) entry which is preliminary data.</text>
</comment>
<dbReference type="AlphaFoldDB" id="A0A0A0BTA0"/>
<feature type="binding site" evidence="7">
    <location>
        <position position="130"/>
    </location>
    <ligand>
        <name>N-formimidoyl-L-glutamate</name>
        <dbReference type="ChEBI" id="CHEBI:58928"/>
    </ligand>
</feature>
<feature type="binding site" evidence="7">
    <location>
        <position position="291"/>
    </location>
    <ligand>
        <name>Fe(3+)</name>
        <dbReference type="ChEBI" id="CHEBI:29034"/>
    </ligand>
</feature>
<comment type="similarity">
    <text evidence="7">Belongs to the metallo-dependent hydrolases superfamily. HutI family.</text>
</comment>
<reference evidence="9 10" key="2">
    <citation type="journal article" date="2015" name="Stand. Genomic Sci.">
        <title>Draft genome sequence of Cellulomonas carbonis T26(T) and comparative analysis of six Cellulomonas genomes.</title>
        <authorList>
            <person name="Zhuang W."/>
            <person name="Zhang S."/>
            <person name="Xia X."/>
            <person name="Wang G."/>
        </authorList>
    </citation>
    <scope>NUCLEOTIDE SEQUENCE [LARGE SCALE GENOMIC DNA]</scope>
    <source>
        <strain evidence="9 10">T26</strain>
    </source>
</reference>
<evidence type="ECO:0000256" key="7">
    <source>
        <dbReference type="HAMAP-Rule" id="MF_00372"/>
    </source>
</evidence>
<feature type="binding site" evidence="7">
    <location>
        <position position="217"/>
    </location>
    <ligand>
        <name>Fe(3+)</name>
        <dbReference type="ChEBI" id="CHEBI:29034"/>
    </ligand>
</feature>
<dbReference type="PANTHER" id="PTHR42752">
    <property type="entry name" value="IMIDAZOLONEPROPIONASE"/>
    <property type="match status" value="1"/>
</dbReference>
<sequence>MALVVDRIGTLVTWDEEPVLHDAAVVVDGGRVVWTGPAGRAPSAGERLDADGRCVVPGFVDAHTHLVFAGDRSEEFAARLAGAPYAAGGIRTTVAATRAASDDELLSRARALAAEALRSGTTTIEVKSGYGLTVDDERRSLEVAARVTEHRTFLGAHVVPDGDADAYVDLVCGPMLDEVAPLATAIDAFCEEGAFDEDQCRRVLRAGQDRGLDVHVHANQLGPGPGARLAAELGAASADHCTHLTDDDVSALRDARVVAVLVPVAEFSTRSPYAPARRLVDAGVTVALATDCNPGTSFTTSMPFVVALACRELGLTPLEALRAATLGGAAALRDDDVGHLRVGARADLVVLDAPSPVHLAYRPGVDLVHRVIRRGEVAR</sequence>
<keyword evidence="6 7" id="KW-0408">Iron</keyword>
<dbReference type="InterPro" id="IPR005920">
    <property type="entry name" value="HutI"/>
</dbReference>
<dbReference type="UniPathway" id="UPA00379">
    <property type="reaction ID" value="UER00551"/>
</dbReference>
<dbReference type="HAMAP" id="MF_00372">
    <property type="entry name" value="HutI"/>
    <property type="match status" value="1"/>
</dbReference>
<name>A0A0A0BTA0_9CELL</name>
<dbReference type="PANTHER" id="PTHR42752:SF1">
    <property type="entry name" value="IMIDAZOLONEPROPIONASE-RELATED"/>
    <property type="match status" value="1"/>
</dbReference>
<evidence type="ECO:0000256" key="4">
    <source>
        <dbReference type="ARBA" id="ARBA00022808"/>
    </source>
</evidence>
<organism evidence="9 10">
    <name type="scientific">Cellulomonas carbonis T26</name>
    <dbReference type="NCBI Taxonomy" id="947969"/>
    <lineage>
        <taxon>Bacteria</taxon>
        <taxon>Bacillati</taxon>
        <taxon>Actinomycetota</taxon>
        <taxon>Actinomycetes</taxon>
        <taxon>Micrococcales</taxon>
        <taxon>Cellulomonadaceae</taxon>
        <taxon>Cellulomonas</taxon>
    </lineage>
</organism>
<evidence type="ECO:0000256" key="6">
    <source>
        <dbReference type="ARBA" id="ARBA00023004"/>
    </source>
</evidence>
<dbReference type="GO" id="GO:0005506">
    <property type="term" value="F:iron ion binding"/>
    <property type="evidence" value="ECO:0007669"/>
    <property type="project" value="UniProtKB-UniRule"/>
</dbReference>
<dbReference type="EMBL" id="AXCY01000052">
    <property type="protein sequence ID" value="KGM10384.1"/>
    <property type="molecule type" value="Genomic_DNA"/>
</dbReference>
<feature type="binding site" evidence="7">
    <location>
        <position position="130"/>
    </location>
    <ligand>
        <name>4-imidazolone-5-propanoate</name>
        <dbReference type="ChEBI" id="CHEBI:77893"/>
    </ligand>
</feature>
<dbReference type="NCBIfam" id="TIGR01224">
    <property type="entry name" value="hutI"/>
    <property type="match status" value="1"/>
</dbReference>
<comment type="subcellular location">
    <subcellularLocation>
        <location evidence="7">Cytoplasm</location>
    </subcellularLocation>
</comment>
<feature type="binding site" evidence="7">
    <location>
        <position position="157"/>
    </location>
    <ligand>
        <name>4-imidazolone-5-propanoate</name>
        <dbReference type="ChEBI" id="CHEBI:77893"/>
    </ligand>
</feature>
<feature type="binding site" evidence="7">
    <location>
        <position position="65"/>
    </location>
    <ligand>
        <name>Zn(2+)</name>
        <dbReference type="ChEBI" id="CHEBI:29105"/>
    </ligand>
</feature>
<dbReference type="InterPro" id="IPR011059">
    <property type="entry name" value="Metal-dep_hydrolase_composite"/>
</dbReference>
<dbReference type="GO" id="GO:0008270">
    <property type="term" value="F:zinc ion binding"/>
    <property type="evidence" value="ECO:0007669"/>
    <property type="project" value="UniProtKB-UniRule"/>
</dbReference>
<dbReference type="OrthoDB" id="9776455at2"/>
<dbReference type="RefSeq" id="WP_043607166.1">
    <property type="nucleotide sequence ID" value="NZ_AXCY01000052.1"/>
</dbReference>
<comment type="pathway">
    <text evidence="7">Amino-acid degradation; L-histidine degradation into L-glutamate; N-formimidoyl-L-glutamate from L-histidine: step 3/3.</text>
</comment>
<feature type="binding site" evidence="7">
    <location>
        <position position="217"/>
    </location>
    <ligand>
        <name>Zn(2+)</name>
        <dbReference type="ChEBI" id="CHEBI:29105"/>
    </ligand>
</feature>
<dbReference type="GO" id="GO:0019556">
    <property type="term" value="P:L-histidine catabolic process to glutamate and formamide"/>
    <property type="evidence" value="ECO:0007669"/>
    <property type="project" value="UniProtKB-UniRule"/>
</dbReference>
<dbReference type="GO" id="GO:0050480">
    <property type="term" value="F:imidazolonepropionase activity"/>
    <property type="evidence" value="ECO:0007669"/>
    <property type="project" value="UniProtKB-UniRule"/>
</dbReference>
<dbReference type="GO" id="GO:0019557">
    <property type="term" value="P:L-histidine catabolic process to glutamate and formate"/>
    <property type="evidence" value="ECO:0007669"/>
    <property type="project" value="UniProtKB-UniPathway"/>
</dbReference>
<protein>
    <recommendedName>
        <fullName evidence="1 7">Imidazolonepropionase</fullName>
        <ecNumber evidence="1 7">3.5.2.7</ecNumber>
    </recommendedName>
    <alternativeName>
        <fullName evidence="7">Imidazolone-5-propionate hydrolase</fullName>
    </alternativeName>
</protein>
<evidence type="ECO:0000313" key="9">
    <source>
        <dbReference type="EMBL" id="KGM10384.1"/>
    </source>
</evidence>
<feature type="binding site" evidence="7">
    <location>
        <position position="291"/>
    </location>
    <ligand>
        <name>Zn(2+)</name>
        <dbReference type="ChEBI" id="CHEBI:29105"/>
    </ligand>
</feature>
<dbReference type="Pfam" id="PF01979">
    <property type="entry name" value="Amidohydro_1"/>
    <property type="match status" value="1"/>
</dbReference>
<keyword evidence="5 7" id="KW-0862">Zinc</keyword>
<keyword evidence="7" id="KW-0963">Cytoplasm</keyword>
<proteinExistence type="inferred from homology"/>
<dbReference type="SUPFAM" id="SSF51556">
    <property type="entry name" value="Metallo-dependent hydrolases"/>
    <property type="match status" value="1"/>
</dbReference>